<dbReference type="Pfam" id="PF02687">
    <property type="entry name" value="FtsX"/>
    <property type="match status" value="1"/>
</dbReference>
<keyword evidence="5 7" id="KW-0472">Membrane</keyword>
<feature type="compositionally biased region" description="Basic residues" evidence="6">
    <location>
        <begin position="623"/>
        <end position="635"/>
    </location>
</feature>
<feature type="domain" description="ABC3 transporter permease C-terminal" evidence="9">
    <location>
        <begin position="312"/>
        <end position="414"/>
    </location>
</feature>
<keyword evidence="3 7" id="KW-0812">Transmembrane</keyword>
<feature type="compositionally biased region" description="Basic residues" evidence="6">
    <location>
        <begin position="673"/>
        <end position="688"/>
    </location>
</feature>
<evidence type="ECO:0000256" key="1">
    <source>
        <dbReference type="ARBA" id="ARBA00004651"/>
    </source>
</evidence>
<organism evidence="10 11">
    <name type="scientific">Agromyces protaetiae</name>
    <dbReference type="NCBI Taxonomy" id="2509455"/>
    <lineage>
        <taxon>Bacteria</taxon>
        <taxon>Bacillati</taxon>
        <taxon>Actinomycetota</taxon>
        <taxon>Actinomycetes</taxon>
        <taxon>Micrococcales</taxon>
        <taxon>Microbacteriaceae</taxon>
        <taxon>Agromyces</taxon>
    </lineage>
</organism>
<feature type="transmembrane region" description="Helical" evidence="7">
    <location>
        <begin position="311"/>
        <end position="332"/>
    </location>
</feature>
<feature type="transmembrane region" description="Helical" evidence="7">
    <location>
        <begin position="433"/>
        <end position="454"/>
    </location>
</feature>
<dbReference type="EMBL" id="CP035491">
    <property type="protein sequence ID" value="QAY73239.1"/>
    <property type="molecule type" value="Genomic_DNA"/>
</dbReference>
<keyword evidence="11" id="KW-1185">Reference proteome</keyword>
<evidence type="ECO:0000259" key="9">
    <source>
        <dbReference type="Pfam" id="PF02687"/>
    </source>
</evidence>
<feature type="signal peptide" evidence="8">
    <location>
        <begin position="1"/>
        <end position="28"/>
    </location>
</feature>
<dbReference type="GO" id="GO:0005886">
    <property type="term" value="C:plasma membrane"/>
    <property type="evidence" value="ECO:0007669"/>
    <property type="project" value="UniProtKB-SubCell"/>
</dbReference>
<reference evidence="10 11" key="1">
    <citation type="submission" date="2019-01" db="EMBL/GenBank/DDBJ databases">
        <title>Genome sequencing of strain FW100M-8.</title>
        <authorList>
            <person name="Heo J."/>
            <person name="Kim S.-J."/>
            <person name="Kim J.-S."/>
            <person name="Hong S.-B."/>
            <person name="Kwon S.-W."/>
        </authorList>
    </citation>
    <scope>NUCLEOTIDE SEQUENCE [LARGE SCALE GENOMIC DNA]</scope>
    <source>
        <strain evidence="10 11">FW100M-8</strain>
    </source>
</reference>
<name>A0A4P6FFP2_9MICO</name>
<evidence type="ECO:0000256" key="4">
    <source>
        <dbReference type="ARBA" id="ARBA00022989"/>
    </source>
</evidence>
<evidence type="ECO:0000256" key="2">
    <source>
        <dbReference type="ARBA" id="ARBA00022475"/>
    </source>
</evidence>
<evidence type="ECO:0000256" key="3">
    <source>
        <dbReference type="ARBA" id="ARBA00022692"/>
    </source>
</evidence>
<protein>
    <recommendedName>
        <fullName evidence="9">ABC3 transporter permease C-terminal domain-containing protein</fullName>
    </recommendedName>
</protein>
<evidence type="ECO:0000256" key="6">
    <source>
        <dbReference type="SAM" id="MobiDB-lite"/>
    </source>
</evidence>
<feature type="compositionally biased region" description="Low complexity" evidence="6">
    <location>
        <begin position="712"/>
        <end position="723"/>
    </location>
</feature>
<keyword evidence="8" id="KW-0732">Signal</keyword>
<feature type="region of interest" description="Disordered" evidence="6">
    <location>
        <begin position="518"/>
        <end position="723"/>
    </location>
</feature>
<dbReference type="Proteomes" id="UP000291259">
    <property type="component" value="Chromosome"/>
</dbReference>
<keyword evidence="4 7" id="KW-1133">Transmembrane helix</keyword>
<gene>
    <name evidence="10" type="ORF">ET445_07645</name>
</gene>
<evidence type="ECO:0000256" key="5">
    <source>
        <dbReference type="ARBA" id="ARBA00023136"/>
    </source>
</evidence>
<evidence type="ECO:0000313" key="10">
    <source>
        <dbReference type="EMBL" id="QAY73239.1"/>
    </source>
</evidence>
<feature type="transmembrane region" description="Helical" evidence="7">
    <location>
        <begin position="352"/>
        <end position="379"/>
    </location>
</feature>
<sequence>MSTLRSTLARSRVRAGVLAGLAATAALAAALTGGLVDVGVASPPEALAHRIGELRGQAGAMRWETRIATDAAAQSQAADHTLARFLSPVGAGWARSVVSEPVPVSVGASGASGTSGTSGASGTSEASDAVVLVADPGLPARSSLVEGAWPDDPAAAADARAAGATAGAVQAAAAARLGIAVGDVVRVGDDRVAVLVTGTWRADRPTDPAWFGDPLVAAGADGEASGPILVDEALVATLPAAVSVRWTTTAPRGPIAAERLADYRTALGKVLPALRSTDDLGDTGVEAAGALAPSLDRLLAAESAGRAVTPLALVLVVVTALATVLRLSSLLAETRRRETLLLRARGASAGRLAARTAVEVFVVAAPAAALGVALAELALTALRPGETRAAGLAWIATSAVVVATAFVAAAVAWRAVTRPIVRGAGEADGRRTAAVASGSILVIAVAAVAVWQFVSHGSPLVADGDGTVRVDPVAQFAPVAVVVALGLLAVAAITALLGVAERVASRAVGLLPALPSAVSPAVRRSPPRPPSSSCSRPPRSRSPRDSAAPGRRPTAPRRRPERAATSMCTWPGADSSREATRSPSPRRSPNGRASTWTFRRSSARCAWAPTRARSSGSGSGSGSRRRRATSSRTGRRVSPFPTAPSGSPRTSRSTRPRDRPEASRHGSGCSARRALRRRSMRGRGRSMRPPRQPAPAAHPDRLARSMSHCRPSEISASSASTSG</sequence>
<dbReference type="OrthoDB" id="3719151at2"/>
<comment type="subcellular location">
    <subcellularLocation>
        <location evidence="1">Cell membrane</location>
        <topology evidence="1">Multi-pass membrane protein</topology>
    </subcellularLocation>
</comment>
<evidence type="ECO:0000256" key="8">
    <source>
        <dbReference type="SAM" id="SignalP"/>
    </source>
</evidence>
<accession>A0A4P6FFP2</accession>
<feature type="transmembrane region" description="Helical" evidence="7">
    <location>
        <begin position="474"/>
        <end position="497"/>
    </location>
</feature>
<feature type="compositionally biased region" description="Basic and acidic residues" evidence="6">
    <location>
        <begin position="655"/>
        <end position="664"/>
    </location>
</feature>
<dbReference type="KEGG" id="agf:ET445_07645"/>
<feature type="transmembrane region" description="Helical" evidence="7">
    <location>
        <begin position="391"/>
        <end position="413"/>
    </location>
</feature>
<keyword evidence="2" id="KW-1003">Cell membrane</keyword>
<evidence type="ECO:0000313" key="11">
    <source>
        <dbReference type="Proteomes" id="UP000291259"/>
    </source>
</evidence>
<dbReference type="InterPro" id="IPR003838">
    <property type="entry name" value="ABC3_permease_C"/>
</dbReference>
<evidence type="ECO:0000256" key="7">
    <source>
        <dbReference type="SAM" id="Phobius"/>
    </source>
</evidence>
<dbReference type="AlphaFoldDB" id="A0A4P6FFP2"/>
<feature type="compositionally biased region" description="Low complexity" evidence="6">
    <location>
        <begin position="643"/>
        <end position="653"/>
    </location>
</feature>
<feature type="chain" id="PRO_5020208217" description="ABC3 transporter permease C-terminal domain-containing protein" evidence="8">
    <location>
        <begin position="29"/>
        <end position="723"/>
    </location>
</feature>
<dbReference type="RefSeq" id="WP_129190290.1">
    <property type="nucleotide sequence ID" value="NZ_CP035491.1"/>
</dbReference>
<feature type="compositionally biased region" description="Polar residues" evidence="6">
    <location>
        <begin position="591"/>
        <end position="600"/>
    </location>
</feature>
<proteinExistence type="predicted"/>